<accession>A0A1S2NAW9</accession>
<feature type="region of interest" description="Disordered" evidence="1">
    <location>
        <begin position="85"/>
        <end position="136"/>
    </location>
</feature>
<organism evidence="2 3">
    <name type="scientific">Massilia timonae</name>
    <dbReference type="NCBI Taxonomy" id="47229"/>
    <lineage>
        <taxon>Bacteria</taxon>
        <taxon>Pseudomonadati</taxon>
        <taxon>Pseudomonadota</taxon>
        <taxon>Betaproteobacteria</taxon>
        <taxon>Burkholderiales</taxon>
        <taxon>Oxalobacteraceae</taxon>
        <taxon>Telluria group</taxon>
        <taxon>Massilia</taxon>
    </lineage>
</organism>
<feature type="compositionally biased region" description="Low complexity" evidence="1">
    <location>
        <begin position="102"/>
        <end position="122"/>
    </location>
</feature>
<evidence type="ECO:0000313" key="3">
    <source>
        <dbReference type="Proteomes" id="UP000180246"/>
    </source>
</evidence>
<dbReference type="EMBL" id="JRYB01000001">
    <property type="protein sequence ID" value="OIJ41930.1"/>
    <property type="molecule type" value="Genomic_DNA"/>
</dbReference>
<sequence length="136" mass="14909">MAQQHHALSSQESYNPNHLLDILLGKMQLKNDAALSRMLEVAPPVISKIRHHRLPVGASLLIRMHEVTGMSIRDLRDLMGDRRTKYRLSDAQGRPKPEEKAAQAAAAAAQQQAQPAQGQGAQTNEASNKTSGNYAH</sequence>
<dbReference type="AlphaFoldDB" id="A0A1S2NAW9"/>
<feature type="compositionally biased region" description="Polar residues" evidence="1">
    <location>
        <begin position="123"/>
        <end position="136"/>
    </location>
</feature>
<reference evidence="2 3" key="1">
    <citation type="submission" date="2014-10" db="EMBL/GenBank/DDBJ databases">
        <authorList>
            <person name="Seo M.-J."/>
            <person name="Seok Y.J."/>
            <person name="Cha I.-T."/>
        </authorList>
    </citation>
    <scope>NUCLEOTIDE SEQUENCE [LARGE SCALE GENOMIC DNA]</scope>
    <source>
        <strain evidence="2 3">NEU</strain>
    </source>
</reference>
<dbReference type="Proteomes" id="UP000180246">
    <property type="component" value="Unassembled WGS sequence"/>
</dbReference>
<gene>
    <name evidence="2" type="ORF">LO55_2118</name>
</gene>
<evidence type="ECO:0000313" key="2">
    <source>
        <dbReference type="EMBL" id="OIJ41930.1"/>
    </source>
</evidence>
<proteinExistence type="predicted"/>
<protein>
    <submittedName>
        <fullName evidence="2">Uncharacterized protein</fullName>
    </submittedName>
</protein>
<evidence type="ECO:0000256" key="1">
    <source>
        <dbReference type="SAM" id="MobiDB-lite"/>
    </source>
</evidence>
<comment type="caution">
    <text evidence="2">The sequence shown here is derived from an EMBL/GenBank/DDBJ whole genome shotgun (WGS) entry which is preliminary data.</text>
</comment>
<name>A0A1S2NAW9_9BURK</name>
<dbReference type="RefSeq" id="WP_005665347.1">
    <property type="nucleotide sequence ID" value="NZ_CAUQYF010000011.1"/>
</dbReference>